<sequence>MEQALQKKRLVKRLTWKKTLIIIVVALVIILTAAAGTAYFLLQKSKPQVNGALALNGLTANVDVYRDDHGVPHIEAKSMKDLFIAQGFVTAQDRMFQMDLSRRQASGMLSEVIGEKALSRDKFFRTLGLRRAAEASYHKYSPEMKQYLKWYADGVNAYMKQAKKTNTLPIEFMLVGYEPKKWTPVDSLVIGKYMAFDLGGHWEGQAFRYYLMETFSKEKALDLFPGYPADAPAILEDLKESGLDFEKSFAEAVVPNFHNGSNNWVVSGSKTQSGKPLLANDPHLSLGTPSIWYQTHLKAPEYEVSGVIFAGIPGIIVGHNDTIAWGVTNVGPDVQELYIEKRNPKDPYEFQYLADWEKADVVDEVIKVKDKADVNYEVVITRHGPIISEFAHHDKPGTALSLKWTALQPSKELEAVIMMNRSKNWQQFEKSLESFHTPAQNFVFASTDGTIAYKANGLIPVRKQKYTSLPVPGWTDQYEWEGYIPWNELPTTVNPKNGYIATANNKVTTDSYPYHISDTFAQPYRQQRIVEVLEKTDTLTVKDMQTLQFDQKNKQAEEILPILIEQVTNEPLNEIETQVIDVLKKWNKLDSKNSAAPLIFHIWMDRFSSELFKDEISEEMMDMFDGREQVIDELIRKAYAGQPGPWIKEHGGLEKVTEKSFRSMISTLTEEYGEYLAEWKWGDFHTLTFEHPLASIKPLNLLFNPETQKMGGSRVTVGVAGWNRETGDITHGGAWRMVIDMADPTKAYHVVGPGQSGHVLSPWYKDQSKDWATGKYHVTALDDNGGKGREHLLLTPGSEN</sequence>
<dbReference type="Gene3D" id="2.30.120.10">
    <property type="match status" value="1"/>
</dbReference>
<comment type="similarity">
    <text evidence="1">Belongs to the peptidase S45 family.</text>
</comment>
<dbReference type="PANTHER" id="PTHR34218:SF4">
    <property type="entry name" value="ACYL-HOMOSERINE LACTONE ACYLASE QUIP"/>
    <property type="match status" value="1"/>
</dbReference>
<keyword evidence="4" id="KW-0812">Transmembrane</keyword>
<protein>
    <submittedName>
        <fullName evidence="5">Penicillin acylase family protein</fullName>
    </submittedName>
</protein>
<evidence type="ECO:0000256" key="3">
    <source>
        <dbReference type="ARBA" id="ARBA00023145"/>
    </source>
</evidence>
<dbReference type="Gene3D" id="1.10.439.10">
    <property type="entry name" value="Penicillin Amidohydrolase, domain 1"/>
    <property type="match status" value="1"/>
</dbReference>
<reference evidence="5 6" key="1">
    <citation type="submission" date="2021-01" db="EMBL/GenBank/DDBJ databases">
        <title>Genome Sequencing of Type Strains.</title>
        <authorList>
            <person name="Lemaire J.F."/>
            <person name="Inderbitzin P."/>
            <person name="Collins S.B."/>
            <person name="Wespe N."/>
            <person name="Knight-Connoni V."/>
        </authorList>
    </citation>
    <scope>NUCLEOTIDE SEQUENCE [LARGE SCALE GENOMIC DNA]</scope>
    <source>
        <strain evidence="5 6">DSM 14730</strain>
    </source>
</reference>
<proteinExistence type="inferred from homology"/>
<dbReference type="PANTHER" id="PTHR34218">
    <property type="entry name" value="PEPTIDASE S45 PENICILLIN AMIDASE"/>
    <property type="match status" value="1"/>
</dbReference>
<keyword evidence="3" id="KW-0865">Zymogen</keyword>
<dbReference type="RefSeq" id="WP_188403639.1">
    <property type="nucleotide sequence ID" value="NZ_BMCE01000002.1"/>
</dbReference>
<dbReference type="InterPro" id="IPR014395">
    <property type="entry name" value="Pen/GL7ACA/AHL_acylase"/>
</dbReference>
<dbReference type="InterPro" id="IPR043147">
    <property type="entry name" value="Penicillin_amidase_A-knob"/>
</dbReference>
<evidence type="ECO:0000313" key="6">
    <source>
        <dbReference type="Proteomes" id="UP001319060"/>
    </source>
</evidence>
<evidence type="ECO:0000256" key="2">
    <source>
        <dbReference type="ARBA" id="ARBA00022801"/>
    </source>
</evidence>
<dbReference type="InterPro" id="IPR002692">
    <property type="entry name" value="S45"/>
</dbReference>
<comment type="caution">
    <text evidence="5">The sequence shown here is derived from an EMBL/GenBank/DDBJ whole genome shotgun (WGS) entry which is preliminary data.</text>
</comment>
<dbReference type="Pfam" id="PF01804">
    <property type="entry name" value="Penicil_amidase"/>
    <property type="match status" value="1"/>
</dbReference>
<dbReference type="CDD" id="cd03747">
    <property type="entry name" value="Ntn_PGA_like"/>
    <property type="match status" value="1"/>
</dbReference>
<evidence type="ECO:0000256" key="1">
    <source>
        <dbReference type="ARBA" id="ARBA00006586"/>
    </source>
</evidence>
<dbReference type="InterPro" id="IPR043146">
    <property type="entry name" value="Penicillin_amidase_N_B-knob"/>
</dbReference>
<keyword evidence="6" id="KW-1185">Reference proteome</keyword>
<keyword evidence="4" id="KW-1133">Transmembrane helix</keyword>
<keyword evidence="4" id="KW-0472">Membrane</keyword>
<dbReference type="Gene3D" id="1.10.1400.10">
    <property type="match status" value="1"/>
</dbReference>
<organism evidence="5 6">
    <name type="scientific">Fictibacillus barbaricus</name>
    <dbReference type="NCBI Taxonomy" id="182136"/>
    <lineage>
        <taxon>Bacteria</taxon>
        <taxon>Bacillati</taxon>
        <taxon>Bacillota</taxon>
        <taxon>Bacilli</taxon>
        <taxon>Bacillales</taxon>
        <taxon>Fictibacillaceae</taxon>
        <taxon>Fictibacillus</taxon>
    </lineage>
</organism>
<keyword evidence="2" id="KW-0378">Hydrolase</keyword>
<evidence type="ECO:0000256" key="4">
    <source>
        <dbReference type="SAM" id="Phobius"/>
    </source>
</evidence>
<dbReference type="Gene3D" id="3.60.20.10">
    <property type="entry name" value="Glutamine Phosphoribosylpyrophosphate, subunit 1, domain 1"/>
    <property type="match status" value="1"/>
</dbReference>
<dbReference type="Proteomes" id="UP001319060">
    <property type="component" value="Unassembled WGS sequence"/>
</dbReference>
<dbReference type="InterPro" id="IPR023343">
    <property type="entry name" value="Penicillin_amidase_dom1"/>
</dbReference>
<dbReference type="EMBL" id="JAFHKS010000042">
    <property type="protein sequence ID" value="MBN3544681.1"/>
    <property type="molecule type" value="Genomic_DNA"/>
</dbReference>
<dbReference type="InterPro" id="IPR029055">
    <property type="entry name" value="Ntn_hydrolases_N"/>
</dbReference>
<feature type="transmembrane region" description="Helical" evidence="4">
    <location>
        <begin position="20"/>
        <end position="42"/>
    </location>
</feature>
<evidence type="ECO:0000313" key="5">
    <source>
        <dbReference type="EMBL" id="MBN3544681.1"/>
    </source>
</evidence>
<accession>A0ABS2ZAC1</accession>
<name>A0ABS2ZAC1_9BACL</name>
<dbReference type="PIRSF" id="PIRSF001227">
    <property type="entry name" value="Pen_acylase"/>
    <property type="match status" value="1"/>
</dbReference>
<dbReference type="SUPFAM" id="SSF56235">
    <property type="entry name" value="N-terminal nucleophile aminohydrolases (Ntn hydrolases)"/>
    <property type="match status" value="1"/>
</dbReference>
<gene>
    <name evidence="5" type="ORF">JYA64_05215</name>
</gene>